<dbReference type="InterPro" id="IPR036259">
    <property type="entry name" value="MFS_trans_sf"/>
</dbReference>
<feature type="transmembrane region" description="Helical" evidence="8">
    <location>
        <begin position="448"/>
        <end position="471"/>
    </location>
</feature>
<feature type="transmembrane region" description="Helical" evidence="8">
    <location>
        <begin position="160"/>
        <end position="183"/>
    </location>
</feature>
<dbReference type="AlphaFoldDB" id="A0A8E2F552"/>
<dbReference type="GO" id="GO:0005886">
    <property type="term" value="C:plasma membrane"/>
    <property type="evidence" value="ECO:0007669"/>
    <property type="project" value="UniProtKB-SubCell"/>
</dbReference>
<dbReference type="SUPFAM" id="SSF103473">
    <property type="entry name" value="MFS general substrate transporter"/>
    <property type="match status" value="1"/>
</dbReference>
<evidence type="ECO:0000256" key="1">
    <source>
        <dbReference type="ARBA" id="ARBA00004141"/>
    </source>
</evidence>
<name>A0A8E2F552_9PEZI</name>
<keyword evidence="4 8" id="KW-0812">Transmembrane</keyword>
<keyword evidence="3 8" id="KW-0813">Transport</keyword>
<feature type="region of interest" description="Disordered" evidence="9">
    <location>
        <begin position="257"/>
        <end position="276"/>
    </location>
</feature>
<gene>
    <name evidence="11" type="ORF">AOQ84DRAFT_288600</name>
</gene>
<evidence type="ECO:0000259" key="10">
    <source>
        <dbReference type="PROSITE" id="PS50850"/>
    </source>
</evidence>
<feature type="transmembrane region" description="Helical" evidence="8">
    <location>
        <begin position="314"/>
        <end position="339"/>
    </location>
</feature>
<evidence type="ECO:0000256" key="3">
    <source>
        <dbReference type="ARBA" id="ARBA00022448"/>
    </source>
</evidence>
<feature type="transmembrane region" description="Helical" evidence="8">
    <location>
        <begin position="195"/>
        <end position="219"/>
    </location>
</feature>
<feature type="transmembrane region" description="Helical" evidence="8">
    <location>
        <begin position="388"/>
        <end position="406"/>
    </location>
</feature>
<feature type="transmembrane region" description="Helical" evidence="8">
    <location>
        <begin position="477"/>
        <end position="496"/>
    </location>
</feature>
<dbReference type="InterPro" id="IPR020846">
    <property type="entry name" value="MFS_dom"/>
</dbReference>
<sequence>MPFNISLLWKAPGLNPYNKKARSIPILNPFDKHGRVFFFSWVGFFIAFWSWYAFPPLLSLTIKKDLHLSQKEVANSNIVALAATLLMRLLCGPLCDRYGPRLVFVGCLFAGAIPTALAGTIQNSTGLIVLRFFIGILGTSFVPCQVWTTGFFDKNVVGTANALTGGWGNAGGGVTYFVMPAIFDSLISNSGLTPHVAWRVAFIVPFILIASTGVGMLLFSEDTPTGRWADRALAIEQNLKSQNGYVVNAQGGVLDKPSSISSLSDNEKEKRKAAETEVETQAGEIVTIEEYQHETVQNPTFKEAMQVVLSPQTLTLAACYVCSFGAELAINSILGAYYLKNFSKLGQTGSGRWAAMFGLLNIIFRPAGGFIGDLIYKYTNGSLWAKKAWIHFVGITTGVFLIAIGMTNPHNLGKMIGLIAGMAFFLEAGNGANFALVPHVHPHANGIISGVTGASGNLGGIIFAIIFRYNGTHYSKVFWIIGIMTIAINLSVCWIRPIPKGQIGGR</sequence>
<dbReference type="Pfam" id="PF07690">
    <property type="entry name" value="MFS_1"/>
    <property type="match status" value="1"/>
</dbReference>
<protein>
    <recommendedName>
        <fullName evidence="8">Nitrate/nitrite transporter</fullName>
    </recommendedName>
</protein>
<dbReference type="InterPro" id="IPR011701">
    <property type="entry name" value="MFS"/>
</dbReference>
<dbReference type="Proteomes" id="UP000250140">
    <property type="component" value="Unassembled WGS sequence"/>
</dbReference>
<proteinExistence type="inferred from homology"/>
<feature type="transmembrane region" description="Helical" evidence="8">
    <location>
        <begin position="412"/>
        <end position="436"/>
    </location>
</feature>
<evidence type="ECO:0000256" key="2">
    <source>
        <dbReference type="ARBA" id="ARBA00008432"/>
    </source>
</evidence>
<dbReference type="GO" id="GO:0015113">
    <property type="term" value="F:nitrite transmembrane transporter activity"/>
    <property type="evidence" value="ECO:0007669"/>
    <property type="project" value="InterPro"/>
</dbReference>
<evidence type="ECO:0000256" key="5">
    <source>
        <dbReference type="ARBA" id="ARBA00022989"/>
    </source>
</evidence>
<dbReference type="InterPro" id="IPR004737">
    <property type="entry name" value="NO3_transporter_NarK/NarU-like"/>
</dbReference>
<comment type="similarity">
    <text evidence="2 8">Belongs to the major facilitator superfamily. Nitrate/nitrite porter (TC 2.A.1.8) family.</text>
</comment>
<evidence type="ECO:0000313" key="11">
    <source>
        <dbReference type="EMBL" id="OCL10752.1"/>
    </source>
</evidence>
<feature type="domain" description="Major facilitator superfamily (MFS) profile" evidence="10">
    <location>
        <begin position="36"/>
        <end position="500"/>
    </location>
</feature>
<feature type="transmembrane region" description="Helical" evidence="8">
    <location>
        <begin position="36"/>
        <end position="54"/>
    </location>
</feature>
<comment type="subcellular location">
    <subcellularLocation>
        <location evidence="8">Cell membrane</location>
        <topology evidence="8">Multi-pass membrane protein</topology>
    </subcellularLocation>
    <subcellularLocation>
        <location evidence="1">Membrane</location>
        <topology evidence="1">Multi-pass membrane protein</topology>
    </subcellularLocation>
</comment>
<accession>A0A8E2F552</accession>
<feature type="transmembrane region" description="Helical" evidence="8">
    <location>
        <begin position="102"/>
        <end position="122"/>
    </location>
</feature>
<dbReference type="OrthoDB" id="434240at2759"/>
<keyword evidence="6 8" id="KW-0534">Nitrate assimilation</keyword>
<keyword evidence="12" id="KW-1185">Reference proteome</keyword>
<evidence type="ECO:0000256" key="9">
    <source>
        <dbReference type="SAM" id="MobiDB-lite"/>
    </source>
</evidence>
<organism evidence="11 12">
    <name type="scientific">Glonium stellatum</name>
    <dbReference type="NCBI Taxonomy" id="574774"/>
    <lineage>
        <taxon>Eukaryota</taxon>
        <taxon>Fungi</taxon>
        <taxon>Dikarya</taxon>
        <taxon>Ascomycota</taxon>
        <taxon>Pezizomycotina</taxon>
        <taxon>Dothideomycetes</taxon>
        <taxon>Pleosporomycetidae</taxon>
        <taxon>Gloniales</taxon>
        <taxon>Gloniaceae</taxon>
        <taxon>Glonium</taxon>
    </lineage>
</organism>
<dbReference type="Gene3D" id="1.20.1250.20">
    <property type="entry name" value="MFS general substrate transporter like domains"/>
    <property type="match status" value="2"/>
</dbReference>
<dbReference type="FunFam" id="1.20.1250.20:FF:000382">
    <property type="entry name" value="Nitrate transporter CrnA"/>
    <property type="match status" value="1"/>
</dbReference>
<dbReference type="GO" id="GO:0042128">
    <property type="term" value="P:nitrate assimilation"/>
    <property type="evidence" value="ECO:0007669"/>
    <property type="project" value="UniProtKB-UniRule"/>
</dbReference>
<feature type="transmembrane region" description="Helical" evidence="8">
    <location>
        <begin position="128"/>
        <end position="148"/>
    </location>
</feature>
<feature type="transmembrane region" description="Helical" evidence="8">
    <location>
        <begin position="351"/>
        <end position="376"/>
    </location>
</feature>
<feature type="transmembrane region" description="Helical" evidence="8">
    <location>
        <begin position="74"/>
        <end position="90"/>
    </location>
</feature>
<dbReference type="GO" id="GO:0015112">
    <property type="term" value="F:nitrate transmembrane transporter activity"/>
    <property type="evidence" value="ECO:0007669"/>
    <property type="project" value="UniProtKB-UniRule"/>
</dbReference>
<dbReference type="NCBIfam" id="TIGR00886">
    <property type="entry name" value="2A0108"/>
    <property type="match status" value="1"/>
</dbReference>
<feature type="compositionally biased region" description="Basic and acidic residues" evidence="9">
    <location>
        <begin position="265"/>
        <end position="275"/>
    </location>
</feature>
<evidence type="ECO:0000256" key="7">
    <source>
        <dbReference type="ARBA" id="ARBA00023136"/>
    </source>
</evidence>
<keyword evidence="8" id="KW-1003">Cell membrane</keyword>
<evidence type="ECO:0000256" key="4">
    <source>
        <dbReference type="ARBA" id="ARBA00022692"/>
    </source>
</evidence>
<evidence type="ECO:0000313" key="12">
    <source>
        <dbReference type="Proteomes" id="UP000250140"/>
    </source>
</evidence>
<evidence type="ECO:0000256" key="6">
    <source>
        <dbReference type="ARBA" id="ARBA00023063"/>
    </source>
</evidence>
<evidence type="ECO:0000256" key="8">
    <source>
        <dbReference type="RuleBase" id="RU366033"/>
    </source>
</evidence>
<keyword evidence="7 8" id="KW-0472">Membrane</keyword>
<keyword evidence="5 8" id="KW-1133">Transmembrane helix</keyword>
<dbReference type="InterPro" id="IPR044772">
    <property type="entry name" value="NO3_transporter"/>
</dbReference>
<dbReference type="PROSITE" id="PS50850">
    <property type="entry name" value="MFS"/>
    <property type="match status" value="1"/>
</dbReference>
<dbReference type="EMBL" id="KV749172">
    <property type="protein sequence ID" value="OCL10752.1"/>
    <property type="molecule type" value="Genomic_DNA"/>
</dbReference>
<dbReference type="PANTHER" id="PTHR23515">
    <property type="entry name" value="HIGH-AFFINITY NITRATE TRANSPORTER 2.3"/>
    <property type="match status" value="1"/>
</dbReference>
<reference evidence="11 12" key="1">
    <citation type="journal article" date="2016" name="Nat. Commun.">
        <title>Ectomycorrhizal ecology is imprinted in the genome of the dominant symbiotic fungus Cenococcum geophilum.</title>
        <authorList>
            <consortium name="DOE Joint Genome Institute"/>
            <person name="Peter M."/>
            <person name="Kohler A."/>
            <person name="Ohm R.A."/>
            <person name="Kuo A."/>
            <person name="Krutzmann J."/>
            <person name="Morin E."/>
            <person name="Arend M."/>
            <person name="Barry K.W."/>
            <person name="Binder M."/>
            <person name="Choi C."/>
            <person name="Clum A."/>
            <person name="Copeland A."/>
            <person name="Grisel N."/>
            <person name="Haridas S."/>
            <person name="Kipfer T."/>
            <person name="LaButti K."/>
            <person name="Lindquist E."/>
            <person name="Lipzen A."/>
            <person name="Maire R."/>
            <person name="Meier B."/>
            <person name="Mihaltcheva S."/>
            <person name="Molinier V."/>
            <person name="Murat C."/>
            <person name="Poggeler S."/>
            <person name="Quandt C.A."/>
            <person name="Sperisen C."/>
            <person name="Tritt A."/>
            <person name="Tisserant E."/>
            <person name="Crous P.W."/>
            <person name="Henrissat B."/>
            <person name="Nehls U."/>
            <person name="Egli S."/>
            <person name="Spatafora J.W."/>
            <person name="Grigoriev I.V."/>
            <person name="Martin F.M."/>
        </authorList>
    </citation>
    <scope>NUCLEOTIDE SEQUENCE [LARGE SCALE GENOMIC DNA]</scope>
    <source>
        <strain evidence="11 12">CBS 207.34</strain>
    </source>
</reference>